<dbReference type="EMBL" id="ML210282">
    <property type="protein sequence ID" value="TFK20960.1"/>
    <property type="molecule type" value="Genomic_DNA"/>
</dbReference>
<proteinExistence type="predicted"/>
<sequence length="249" mass="28102">MSDPGSSTTETQVVEAPKKPMKEVHFKGESRLLKVCHWCYEKQKPGVKPYQACGQCKEVIYCSKACQRASWPFHKTSCRLNAETLKSGQISDPVMAQLIATFKRWHTGHLEVFKHAAICALDLGRNPANLENGYLFIQIKPKDDIDQLPMKRKFRVVTGIVLTEAEAGKILDRFVGDGGKPIFDSSKEESEFLKKKGGLGICTVIMIMQNLWEVVKIILPTPRDTTLRQMLNNWGDDWVWHLSAAVDVV</sequence>
<dbReference type="Pfam" id="PF01753">
    <property type="entry name" value="zf-MYND"/>
    <property type="match status" value="1"/>
</dbReference>
<dbReference type="PROSITE" id="PS01360">
    <property type="entry name" value="ZF_MYND_1"/>
    <property type="match status" value="1"/>
</dbReference>
<dbReference type="OrthoDB" id="5231159at2759"/>
<dbReference type="SUPFAM" id="SSF144232">
    <property type="entry name" value="HIT/MYND zinc finger-like"/>
    <property type="match status" value="1"/>
</dbReference>
<gene>
    <name evidence="6" type="ORF">FA15DRAFT_672999</name>
</gene>
<evidence type="ECO:0000313" key="6">
    <source>
        <dbReference type="EMBL" id="TFK20960.1"/>
    </source>
</evidence>
<dbReference type="AlphaFoldDB" id="A0A5C3KL19"/>
<dbReference type="STRING" id="230819.A0A5C3KL19"/>
<keyword evidence="2 4" id="KW-0863">Zinc-finger</keyword>
<protein>
    <recommendedName>
        <fullName evidence="5">MYND-type domain-containing protein</fullName>
    </recommendedName>
</protein>
<keyword evidence="7" id="KW-1185">Reference proteome</keyword>
<accession>A0A5C3KL19</accession>
<dbReference type="GO" id="GO:0008270">
    <property type="term" value="F:zinc ion binding"/>
    <property type="evidence" value="ECO:0007669"/>
    <property type="project" value="UniProtKB-KW"/>
</dbReference>
<evidence type="ECO:0000259" key="5">
    <source>
        <dbReference type="PROSITE" id="PS50865"/>
    </source>
</evidence>
<evidence type="ECO:0000313" key="7">
    <source>
        <dbReference type="Proteomes" id="UP000307440"/>
    </source>
</evidence>
<organism evidence="6 7">
    <name type="scientific">Coprinopsis marcescibilis</name>
    <name type="common">Agaric fungus</name>
    <name type="synonym">Psathyrella marcescibilis</name>
    <dbReference type="NCBI Taxonomy" id="230819"/>
    <lineage>
        <taxon>Eukaryota</taxon>
        <taxon>Fungi</taxon>
        <taxon>Dikarya</taxon>
        <taxon>Basidiomycota</taxon>
        <taxon>Agaricomycotina</taxon>
        <taxon>Agaricomycetes</taxon>
        <taxon>Agaricomycetidae</taxon>
        <taxon>Agaricales</taxon>
        <taxon>Agaricineae</taxon>
        <taxon>Psathyrellaceae</taxon>
        <taxon>Coprinopsis</taxon>
    </lineage>
</organism>
<dbReference type="Proteomes" id="UP000307440">
    <property type="component" value="Unassembled WGS sequence"/>
</dbReference>
<evidence type="ECO:0000256" key="3">
    <source>
        <dbReference type="ARBA" id="ARBA00022833"/>
    </source>
</evidence>
<dbReference type="Gene3D" id="6.10.140.2220">
    <property type="match status" value="1"/>
</dbReference>
<evidence type="ECO:0000256" key="1">
    <source>
        <dbReference type="ARBA" id="ARBA00022723"/>
    </source>
</evidence>
<name>A0A5C3KL19_COPMA</name>
<keyword evidence="3" id="KW-0862">Zinc</keyword>
<evidence type="ECO:0000256" key="2">
    <source>
        <dbReference type="ARBA" id="ARBA00022771"/>
    </source>
</evidence>
<evidence type="ECO:0000256" key="4">
    <source>
        <dbReference type="PROSITE-ProRule" id="PRU00134"/>
    </source>
</evidence>
<keyword evidence="1" id="KW-0479">Metal-binding</keyword>
<reference evidence="6 7" key="1">
    <citation type="journal article" date="2019" name="Nat. Ecol. Evol.">
        <title>Megaphylogeny resolves global patterns of mushroom evolution.</title>
        <authorList>
            <person name="Varga T."/>
            <person name="Krizsan K."/>
            <person name="Foldi C."/>
            <person name="Dima B."/>
            <person name="Sanchez-Garcia M."/>
            <person name="Sanchez-Ramirez S."/>
            <person name="Szollosi G.J."/>
            <person name="Szarkandi J.G."/>
            <person name="Papp V."/>
            <person name="Albert L."/>
            <person name="Andreopoulos W."/>
            <person name="Angelini C."/>
            <person name="Antonin V."/>
            <person name="Barry K.W."/>
            <person name="Bougher N.L."/>
            <person name="Buchanan P."/>
            <person name="Buyck B."/>
            <person name="Bense V."/>
            <person name="Catcheside P."/>
            <person name="Chovatia M."/>
            <person name="Cooper J."/>
            <person name="Damon W."/>
            <person name="Desjardin D."/>
            <person name="Finy P."/>
            <person name="Geml J."/>
            <person name="Haridas S."/>
            <person name="Hughes K."/>
            <person name="Justo A."/>
            <person name="Karasinski D."/>
            <person name="Kautmanova I."/>
            <person name="Kiss B."/>
            <person name="Kocsube S."/>
            <person name="Kotiranta H."/>
            <person name="LaButti K.M."/>
            <person name="Lechner B.E."/>
            <person name="Liimatainen K."/>
            <person name="Lipzen A."/>
            <person name="Lukacs Z."/>
            <person name="Mihaltcheva S."/>
            <person name="Morgado L.N."/>
            <person name="Niskanen T."/>
            <person name="Noordeloos M.E."/>
            <person name="Ohm R.A."/>
            <person name="Ortiz-Santana B."/>
            <person name="Ovrebo C."/>
            <person name="Racz N."/>
            <person name="Riley R."/>
            <person name="Savchenko A."/>
            <person name="Shiryaev A."/>
            <person name="Soop K."/>
            <person name="Spirin V."/>
            <person name="Szebenyi C."/>
            <person name="Tomsovsky M."/>
            <person name="Tulloss R.E."/>
            <person name="Uehling J."/>
            <person name="Grigoriev I.V."/>
            <person name="Vagvolgyi C."/>
            <person name="Papp T."/>
            <person name="Martin F.M."/>
            <person name="Miettinen O."/>
            <person name="Hibbett D.S."/>
            <person name="Nagy L.G."/>
        </authorList>
    </citation>
    <scope>NUCLEOTIDE SEQUENCE [LARGE SCALE GENOMIC DNA]</scope>
    <source>
        <strain evidence="6 7">CBS 121175</strain>
    </source>
</reference>
<dbReference type="InterPro" id="IPR002893">
    <property type="entry name" value="Znf_MYND"/>
</dbReference>
<feature type="domain" description="MYND-type" evidence="5">
    <location>
        <begin position="36"/>
        <end position="78"/>
    </location>
</feature>
<dbReference type="PROSITE" id="PS50865">
    <property type="entry name" value="ZF_MYND_2"/>
    <property type="match status" value="1"/>
</dbReference>